<dbReference type="SUPFAM" id="SSF52788">
    <property type="entry name" value="Phosphotyrosine protein phosphatases I"/>
    <property type="match status" value="1"/>
</dbReference>
<evidence type="ECO:0000256" key="3">
    <source>
        <dbReference type="ARBA" id="ARBA00022801"/>
    </source>
</evidence>
<dbReference type="GO" id="GO:0004725">
    <property type="term" value="F:protein tyrosine phosphatase activity"/>
    <property type="evidence" value="ECO:0007669"/>
    <property type="project" value="UniProtKB-EC"/>
</dbReference>
<organism evidence="7 8">
    <name type="scientific">Nocardioides marinus</name>
    <dbReference type="NCBI Taxonomy" id="374514"/>
    <lineage>
        <taxon>Bacteria</taxon>
        <taxon>Bacillati</taxon>
        <taxon>Actinomycetota</taxon>
        <taxon>Actinomycetes</taxon>
        <taxon>Propionibacteriales</taxon>
        <taxon>Nocardioidaceae</taxon>
        <taxon>Nocardioides</taxon>
    </lineage>
</organism>
<feature type="active site" description="Proton donor" evidence="5">
    <location>
        <position position="132"/>
    </location>
</feature>
<dbReference type="AlphaFoldDB" id="A0A7Y9YIU1"/>
<feature type="domain" description="Phosphotyrosine protein phosphatase I" evidence="6">
    <location>
        <begin position="15"/>
        <end position="158"/>
    </location>
</feature>
<evidence type="ECO:0000256" key="4">
    <source>
        <dbReference type="ARBA" id="ARBA00022912"/>
    </source>
</evidence>
<evidence type="ECO:0000313" key="7">
    <source>
        <dbReference type="EMBL" id="NYI11867.1"/>
    </source>
</evidence>
<sequence>MSTPALPLPREPGRYRIGLVCLGNICRSPMADVVLRTRVDEAGLSASVAVDSCGTGGWHVGDPMDRRAAATLTAAGYDPVHRAQQFDPSWLDDHDLLLAMDGANLADIGGRSDRVGLFRDLDPVGTGGEVPDPYYGGDSGFEEVLSMVERTCAALVAALPAALSPSSEHERSDREQA</sequence>
<name>A0A7Y9YIU1_9ACTN</name>
<dbReference type="InterPro" id="IPR036196">
    <property type="entry name" value="Ptyr_pPase_sf"/>
</dbReference>
<comment type="similarity">
    <text evidence="1">Belongs to the low molecular weight phosphotyrosine protein phosphatase family.</text>
</comment>
<dbReference type="SMART" id="SM00226">
    <property type="entry name" value="LMWPc"/>
    <property type="match status" value="1"/>
</dbReference>
<keyword evidence="4" id="KW-0904">Protein phosphatase</keyword>
<dbReference type="InterPro" id="IPR050438">
    <property type="entry name" value="LMW_PTPase"/>
</dbReference>
<dbReference type="Pfam" id="PF01451">
    <property type="entry name" value="LMWPc"/>
    <property type="match status" value="1"/>
</dbReference>
<dbReference type="CDD" id="cd16343">
    <property type="entry name" value="LMWPTP"/>
    <property type="match status" value="1"/>
</dbReference>
<evidence type="ECO:0000256" key="1">
    <source>
        <dbReference type="ARBA" id="ARBA00011063"/>
    </source>
</evidence>
<feature type="active site" description="Nucleophile" evidence="5">
    <location>
        <position position="21"/>
    </location>
</feature>
<evidence type="ECO:0000259" key="6">
    <source>
        <dbReference type="SMART" id="SM00226"/>
    </source>
</evidence>
<keyword evidence="3 7" id="KW-0378">Hydrolase</keyword>
<keyword evidence="8" id="KW-1185">Reference proteome</keyword>
<gene>
    <name evidence="7" type="ORF">BKA05_003382</name>
</gene>
<reference evidence="7 8" key="1">
    <citation type="submission" date="2020-07" db="EMBL/GenBank/DDBJ databases">
        <title>Sequencing the genomes of 1000 actinobacteria strains.</title>
        <authorList>
            <person name="Klenk H.-P."/>
        </authorList>
    </citation>
    <scope>NUCLEOTIDE SEQUENCE [LARGE SCALE GENOMIC DNA]</scope>
    <source>
        <strain evidence="7 8">DSM 18248</strain>
    </source>
</reference>
<evidence type="ECO:0000313" key="8">
    <source>
        <dbReference type="Proteomes" id="UP000537326"/>
    </source>
</evidence>
<dbReference type="InterPro" id="IPR017867">
    <property type="entry name" value="Tyr_phospatase_low_mol_wt"/>
</dbReference>
<dbReference type="Proteomes" id="UP000537326">
    <property type="component" value="Unassembled WGS sequence"/>
</dbReference>
<dbReference type="Gene3D" id="3.40.50.2300">
    <property type="match status" value="1"/>
</dbReference>
<dbReference type="PANTHER" id="PTHR11717:SF7">
    <property type="entry name" value="LOW MOLECULAR WEIGHT PHOSPHOTYROSINE PROTEIN PHOSPHATASE"/>
    <property type="match status" value="1"/>
</dbReference>
<feature type="active site" evidence="5">
    <location>
        <position position="27"/>
    </location>
</feature>
<evidence type="ECO:0000256" key="5">
    <source>
        <dbReference type="PIRSR" id="PIRSR617867-1"/>
    </source>
</evidence>
<protein>
    <recommendedName>
        <fullName evidence="2">protein-tyrosine-phosphatase</fullName>
        <ecNumber evidence="2">3.1.3.48</ecNumber>
    </recommendedName>
</protein>
<comment type="caution">
    <text evidence="7">The sequence shown here is derived from an EMBL/GenBank/DDBJ whole genome shotgun (WGS) entry which is preliminary data.</text>
</comment>
<evidence type="ECO:0000256" key="2">
    <source>
        <dbReference type="ARBA" id="ARBA00013064"/>
    </source>
</evidence>
<proteinExistence type="inferred from homology"/>
<dbReference type="RefSeq" id="WP_179532495.1">
    <property type="nucleotide sequence ID" value="NZ_BAAAPP010000019.1"/>
</dbReference>
<accession>A0A7Y9YIU1</accession>
<dbReference type="PRINTS" id="PR00719">
    <property type="entry name" value="LMWPTPASE"/>
</dbReference>
<dbReference type="EC" id="3.1.3.48" evidence="2"/>
<dbReference type="PANTHER" id="PTHR11717">
    <property type="entry name" value="LOW MOLECULAR WEIGHT PROTEIN TYROSINE PHOSPHATASE"/>
    <property type="match status" value="1"/>
</dbReference>
<dbReference type="InterPro" id="IPR023485">
    <property type="entry name" value="Ptyr_pPase"/>
</dbReference>
<dbReference type="EMBL" id="JACBZI010000001">
    <property type="protein sequence ID" value="NYI11867.1"/>
    <property type="molecule type" value="Genomic_DNA"/>
</dbReference>